<dbReference type="SUPFAM" id="SSF47413">
    <property type="entry name" value="lambda repressor-like DNA-binding domains"/>
    <property type="match status" value="1"/>
</dbReference>
<organism evidence="2 3">
    <name type="scientific">Devosia crocina</name>
    <dbReference type="NCBI Taxonomy" id="429728"/>
    <lineage>
        <taxon>Bacteria</taxon>
        <taxon>Pseudomonadati</taxon>
        <taxon>Pseudomonadota</taxon>
        <taxon>Alphaproteobacteria</taxon>
        <taxon>Hyphomicrobiales</taxon>
        <taxon>Devosiaceae</taxon>
        <taxon>Devosia</taxon>
    </lineage>
</organism>
<dbReference type="Pfam" id="PF13560">
    <property type="entry name" value="HTH_31"/>
    <property type="match status" value="1"/>
</dbReference>
<dbReference type="Gene3D" id="1.10.260.40">
    <property type="entry name" value="lambda repressor-like DNA-binding domains"/>
    <property type="match status" value="1"/>
</dbReference>
<dbReference type="AlphaFoldDB" id="A0A1I7MYR7"/>
<dbReference type="CDD" id="cd00093">
    <property type="entry name" value="HTH_XRE"/>
    <property type="match status" value="1"/>
</dbReference>
<dbReference type="GO" id="GO:0003700">
    <property type="term" value="F:DNA-binding transcription factor activity"/>
    <property type="evidence" value="ECO:0007669"/>
    <property type="project" value="InterPro"/>
</dbReference>
<dbReference type="STRING" id="429728.SAMN05216456_0295"/>
<evidence type="ECO:0000259" key="1">
    <source>
        <dbReference type="PROSITE" id="PS50943"/>
    </source>
</evidence>
<dbReference type="Proteomes" id="UP000199074">
    <property type="component" value="Unassembled WGS sequence"/>
</dbReference>
<keyword evidence="3" id="KW-1185">Reference proteome</keyword>
<dbReference type="RefSeq" id="WP_092419940.1">
    <property type="nucleotide sequence ID" value="NZ_FPCK01000001.1"/>
</dbReference>
<evidence type="ECO:0000313" key="3">
    <source>
        <dbReference type="Proteomes" id="UP000199074"/>
    </source>
</evidence>
<dbReference type="GO" id="GO:0003677">
    <property type="term" value="F:DNA binding"/>
    <property type="evidence" value="ECO:0007669"/>
    <property type="project" value="InterPro"/>
</dbReference>
<name>A0A1I7MYR7_9HYPH</name>
<feature type="domain" description="HTH cro/C1-type" evidence="1">
    <location>
        <begin position="12"/>
        <end position="65"/>
    </location>
</feature>
<proteinExistence type="predicted"/>
<dbReference type="EMBL" id="FPCK01000001">
    <property type="protein sequence ID" value="SFV27508.1"/>
    <property type="molecule type" value="Genomic_DNA"/>
</dbReference>
<accession>A0A1I7MYR7</accession>
<dbReference type="InterPro" id="IPR001387">
    <property type="entry name" value="Cro/C1-type_HTH"/>
</dbReference>
<dbReference type="InterPro" id="IPR000943">
    <property type="entry name" value="RNA_pol_sigma70"/>
</dbReference>
<dbReference type="GO" id="GO:0006352">
    <property type="term" value="P:DNA-templated transcription initiation"/>
    <property type="evidence" value="ECO:0007669"/>
    <property type="project" value="InterPro"/>
</dbReference>
<sequence>MPIQFEEIGRRLRAHRIGRELSADDIAAHLGISRAAVYRLEKGEIVKIQILESIAKFLDVSLPSLLGVGVEYYSNALSFFERMRQLEEKSIQLLGNFSPVSTLLLSPEYMTYLRMMLVEAMPEDQQKGGPALVLIDRILELLDERRRSAGRRRVPIVSIVGSQDIERFLMLGMVGRLDLPTAVQAERRAAARFEIERLIETLEKQPIGTQIGIVDGQPPSQTFQIYEREDDSAVTLSPYRLGDQPNVSSGIAIVTTAPEAVRHFTETLDAQWTIAKKGSDGAAILRRIIARADAVSRIEPIR</sequence>
<evidence type="ECO:0000313" key="2">
    <source>
        <dbReference type="EMBL" id="SFV27508.1"/>
    </source>
</evidence>
<dbReference type="PROSITE" id="PS50943">
    <property type="entry name" value="HTH_CROC1"/>
    <property type="match status" value="1"/>
</dbReference>
<dbReference type="PROSITE" id="PS00716">
    <property type="entry name" value="SIGMA70_2"/>
    <property type="match status" value="1"/>
</dbReference>
<protein>
    <submittedName>
        <fullName evidence="2">Transcriptional regulator, contains XRE-family HTH domain</fullName>
    </submittedName>
</protein>
<reference evidence="2 3" key="1">
    <citation type="submission" date="2016-10" db="EMBL/GenBank/DDBJ databases">
        <authorList>
            <person name="de Groot N.N."/>
        </authorList>
    </citation>
    <scope>NUCLEOTIDE SEQUENCE [LARGE SCALE GENOMIC DNA]</scope>
    <source>
        <strain evidence="2 3">IPL20</strain>
    </source>
</reference>
<gene>
    <name evidence="2" type="ORF">SAMN05216456_0295</name>
</gene>
<dbReference type="SMART" id="SM00530">
    <property type="entry name" value="HTH_XRE"/>
    <property type="match status" value="1"/>
</dbReference>
<dbReference type="InterPro" id="IPR010982">
    <property type="entry name" value="Lambda_DNA-bd_dom_sf"/>
</dbReference>
<dbReference type="OrthoDB" id="5446846at2"/>